<evidence type="ECO:0000256" key="11">
    <source>
        <dbReference type="RuleBase" id="RU003431"/>
    </source>
</evidence>
<dbReference type="Gene3D" id="1.10.510.10">
    <property type="entry name" value="Transferase(Phosphotransferase) domain 1"/>
    <property type="match status" value="1"/>
</dbReference>
<feature type="signal peptide" evidence="13">
    <location>
        <begin position="1"/>
        <end position="24"/>
    </location>
</feature>
<feature type="domain" description="Guanylate cyclase" evidence="15">
    <location>
        <begin position="929"/>
        <end position="1059"/>
    </location>
</feature>
<dbReference type="PROSITE" id="PS00452">
    <property type="entry name" value="GUANYLATE_CYCLASE_1"/>
    <property type="match status" value="1"/>
</dbReference>
<dbReference type="CDD" id="cd14042">
    <property type="entry name" value="PK_GC-A_B"/>
    <property type="match status" value="1"/>
</dbReference>
<dbReference type="Gene3D" id="3.40.50.2300">
    <property type="match status" value="2"/>
</dbReference>
<reference evidence="17" key="1">
    <citation type="submission" date="2025-08" db="UniProtKB">
        <authorList>
            <consortium name="RefSeq"/>
        </authorList>
    </citation>
    <scope>IDENTIFICATION</scope>
    <source>
        <tissue evidence="17">Testes</tissue>
    </source>
</reference>
<evidence type="ECO:0000313" key="16">
    <source>
        <dbReference type="Proteomes" id="UP000694865"/>
    </source>
</evidence>
<feature type="domain" description="Protein kinase" evidence="14">
    <location>
        <begin position="578"/>
        <end position="861"/>
    </location>
</feature>
<dbReference type="SUPFAM" id="SSF55073">
    <property type="entry name" value="Nucleotide cyclase"/>
    <property type="match status" value="1"/>
</dbReference>
<dbReference type="SUPFAM" id="SSF53822">
    <property type="entry name" value="Periplasmic binding protein-like I"/>
    <property type="match status" value="1"/>
</dbReference>
<keyword evidence="5" id="KW-0547">Nucleotide-binding</keyword>
<gene>
    <name evidence="17" type="primary">LOC100313627</name>
</gene>
<feature type="chain" id="PRO_5047275714" description="Guanylate cyclase" evidence="13">
    <location>
        <begin position="25"/>
        <end position="1352"/>
    </location>
</feature>
<keyword evidence="8 10" id="KW-0456">Lyase</keyword>
<keyword evidence="3" id="KW-0812">Transmembrane</keyword>
<dbReference type="InterPro" id="IPR029787">
    <property type="entry name" value="Nucleotide_cyclase"/>
</dbReference>
<keyword evidence="16" id="KW-1185">Reference proteome</keyword>
<dbReference type="InterPro" id="IPR011009">
    <property type="entry name" value="Kinase-like_dom_sf"/>
</dbReference>
<dbReference type="PANTHER" id="PTHR11920">
    <property type="entry name" value="GUANYLYL CYCLASE"/>
    <property type="match status" value="1"/>
</dbReference>
<protein>
    <recommendedName>
        <fullName evidence="2 11">Guanylate cyclase</fullName>
        <ecNumber evidence="2 11">4.6.1.2</ecNumber>
    </recommendedName>
</protein>
<feature type="region of interest" description="Disordered" evidence="12">
    <location>
        <begin position="1158"/>
        <end position="1352"/>
    </location>
</feature>
<evidence type="ECO:0000256" key="7">
    <source>
        <dbReference type="ARBA" id="ARBA00023136"/>
    </source>
</evidence>
<dbReference type="InterPro" id="IPR001054">
    <property type="entry name" value="A/G_cyclase"/>
</dbReference>
<evidence type="ECO:0000256" key="5">
    <source>
        <dbReference type="ARBA" id="ARBA00022741"/>
    </source>
</evidence>
<dbReference type="InterPro" id="IPR050401">
    <property type="entry name" value="Cyclic_nucleotide_synthase"/>
</dbReference>
<keyword evidence="6" id="KW-1133">Transmembrane helix</keyword>
<dbReference type="EC" id="4.6.1.2" evidence="2 11"/>
<dbReference type="SMART" id="SM00044">
    <property type="entry name" value="CYCc"/>
    <property type="match status" value="1"/>
</dbReference>
<dbReference type="InterPro" id="IPR001245">
    <property type="entry name" value="Ser-Thr/Tyr_kinase_cat_dom"/>
</dbReference>
<feature type="compositionally biased region" description="Basic and acidic residues" evidence="12">
    <location>
        <begin position="1245"/>
        <end position="1255"/>
    </location>
</feature>
<evidence type="ECO:0000256" key="9">
    <source>
        <dbReference type="ARBA" id="ARBA00023293"/>
    </source>
</evidence>
<dbReference type="Pfam" id="PF07701">
    <property type="entry name" value="HNOBA"/>
    <property type="match status" value="1"/>
</dbReference>
<dbReference type="Proteomes" id="UP000694865">
    <property type="component" value="Unplaced"/>
</dbReference>
<keyword evidence="9 11" id="KW-0141">cGMP biosynthesis</keyword>
<evidence type="ECO:0000259" key="14">
    <source>
        <dbReference type="PROSITE" id="PS50011"/>
    </source>
</evidence>
<keyword evidence="7" id="KW-0472">Membrane</keyword>
<evidence type="ECO:0000256" key="3">
    <source>
        <dbReference type="ARBA" id="ARBA00022692"/>
    </source>
</evidence>
<feature type="compositionally biased region" description="Basic and acidic residues" evidence="12">
    <location>
        <begin position="1220"/>
        <end position="1229"/>
    </location>
</feature>
<keyword evidence="4 13" id="KW-0732">Signal</keyword>
<feature type="compositionally biased region" description="Basic residues" evidence="12">
    <location>
        <begin position="1230"/>
        <end position="1244"/>
    </location>
</feature>
<dbReference type="InterPro" id="IPR018297">
    <property type="entry name" value="A/G_cyclase_CS"/>
</dbReference>
<evidence type="ECO:0000256" key="4">
    <source>
        <dbReference type="ARBA" id="ARBA00022729"/>
    </source>
</evidence>
<feature type="compositionally biased region" description="Polar residues" evidence="12">
    <location>
        <begin position="1288"/>
        <end position="1300"/>
    </location>
</feature>
<organism evidence="16 17">
    <name type="scientific">Saccoglossus kowalevskii</name>
    <name type="common">Acorn worm</name>
    <dbReference type="NCBI Taxonomy" id="10224"/>
    <lineage>
        <taxon>Eukaryota</taxon>
        <taxon>Metazoa</taxon>
        <taxon>Hemichordata</taxon>
        <taxon>Enteropneusta</taxon>
        <taxon>Harrimaniidae</taxon>
        <taxon>Saccoglossus</taxon>
    </lineage>
</organism>
<name>A0ABM0LVH4_SACKO</name>
<sequence length="1352" mass="150122">METDWPTGFLIFSLLLAIIHLGSTQTTLVTGATTYDPTVLPTTIPDENATTPEPKTKLTIGLLSNLFGENTGTIFVAGGISYAVAEINDDPDILPDYELEIVRQNAGWTKLTFNPFSFETGINELSSIKGLTTLGENHVNVVIGPDEFCTTEARIAAAWDMPMISYACSASAVSDKELYPTFSRTYPTDALYASSILSVLQEFNWDSVTIVNGLDAPWTSTANRLLEILPANNITIESQRTFEADYIPLYFKEEEPRLFDPIIEETYQTTRIYILLCHQYARLAFMGGLETMGLLTNGEYMVITVDTEEYTVNPDKPYLYRDDIYENYPSPLRTRSARSLLILAPRPPADPEGYADFVEKCKEYRQNPPFGFNAPNAMVAPESAYLYSAVWVYARALQQVLDEGGSIVDGEAIIQKTLGMVYRSPTGIISKIDQHGDVGANLTLLSLQEANYTPGYDFRPVAVFNLDDEHIGANDTTDQLLYVKYGNYTIQWIAGFPPRAVPICGFRGELCPTIPNYTPEIAGGTIGGLFLILLIVLGLVYRNWKYEQALASLIWKIDYREIKMKDSINASQFNIGSRMSMRSIDSGGSGGRMQAQIFTLVGTYRGQVVAIQKINKKSVDLTRNLRKEFKALRDLKHDNINPFVGACVDPPNIAIVSEYCSRGSLQDILENDEINLDNMFRAALVGDILKGMIYIHNSSFKSHGNLKSSNCVVDSRWVLKITGFGLTNLKEGAKKDINEIGEHAFYQNMLWTAPELLRMSNPPLAGTQKGDIYSFGIILYEIALRNGPYGQSIYTPYEIVERLKNPPDPLRPIRPLVSSLHEVDTPEYYTAALQTCWNESPEARPDFKEVRVKLKEMQKGMKSNIFDNMIKIMEKYANNLESIVEERTGLLIEEKKKTDQLLNSMLPKSVANTLKRGAKVDAEAFEGVTIYFSDIVGFTKLSSESTPWQVIDLLNDLYTVFDSTIKNYDAYKVETIGDAYMLVSGLPIRNGDRHAAEIASASIHLLEEINRFEIRHKPGEQLRLRIGIHSGPVCAGVVGLTMPRYCLFGDTVNTASRMESNGQPQRIHCSPTCRALLVKIGGYDIEERGLVAMKGKGEVLTYWINGQDPSYKRESVVSAPDIQPESVKNEPAFEIKAKDTSAEENVGVGETIELKHEPIVTVDGTGKTHEPQKAWGTAKPSPMPSIEEPTSETQISLPSTEVPPNTPEQTGNSETGNGKAKVDDVDETKQKHKKKKKKKKKKKSKDKDKDNKDKDVDSDDVLELEEHRRISTDSRTALLDGKKDAVANGQSQKVSTTSDQIPLIDIIAPGSTVSQTVQETDPDRTKQKDSLTDSGMLTGSPNLANSNDAGVS</sequence>
<accession>A0ABM0LVH4</accession>
<feature type="compositionally biased region" description="Polar residues" evidence="12">
    <location>
        <begin position="1332"/>
        <end position="1352"/>
    </location>
</feature>
<evidence type="ECO:0000313" key="17">
    <source>
        <dbReference type="RefSeq" id="XP_006811765.1"/>
    </source>
</evidence>
<proteinExistence type="inferred from homology"/>
<feature type="compositionally biased region" description="Basic and acidic residues" evidence="12">
    <location>
        <begin position="1321"/>
        <end position="1331"/>
    </location>
</feature>
<evidence type="ECO:0000256" key="1">
    <source>
        <dbReference type="ARBA" id="ARBA00004479"/>
    </source>
</evidence>
<dbReference type="SMART" id="SM00220">
    <property type="entry name" value="S_TKc"/>
    <property type="match status" value="1"/>
</dbReference>
<evidence type="ECO:0000256" key="12">
    <source>
        <dbReference type="SAM" id="MobiDB-lite"/>
    </source>
</evidence>
<evidence type="ECO:0000256" key="8">
    <source>
        <dbReference type="ARBA" id="ARBA00023239"/>
    </source>
</evidence>
<dbReference type="RefSeq" id="XP_006811765.1">
    <property type="nucleotide sequence ID" value="XM_006811702.1"/>
</dbReference>
<comment type="catalytic activity">
    <reaction evidence="11">
        <text>GTP = 3',5'-cyclic GMP + diphosphate</text>
        <dbReference type="Rhea" id="RHEA:13665"/>
        <dbReference type="ChEBI" id="CHEBI:33019"/>
        <dbReference type="ChEBI" id="CHEBI:37565"/>
        <dbReference type="ChEBI" id="CHEBI:57746"/>
        <dbReference type="EC" id="4.6.1.2"/>
    </reaction>
</comment>
<dbReference type="PROSITE" id="PS50011">
    <property type="entry name" value="PROTEIN_KINASE_DOM"/>
    <property type="match status" value="1"/>
</dbReference>
<dbReference type="PANTHER" id="PTHR11920:SF335">
    <property type="entry name" value="GUANYLATE CYCLASE"/>
    <property type="match status" value="1"/>
</dbReference>
<dbReference type="SUPFAM" id="SSF56112">
    <property type="entry name" value="Protein kinase-like (PK-like)"/>
    <property type="match status" value="1"/>
</dbReference>
<dbReference type="InterPro" id="IPR011645">
    <property type="entry name" value="HNOB_dom_associated"/>
</dbReference>
<dbReference type="CDD" id="cd07302">
    <property type="entry name" value="CHD"/>
    <property type="match status" value="1"/>
</dbReference>
<evidence type="ECO:0000256" key="10">
    <source>
        <dbReference type="RuleBase" id="RU000405"/>
    </source>
</evidence>
<dbReference type="PROSITE" id="PS50125">
    <property type="entry name" value="GUANYLATE_CYCLASE_2"/>
    <property type="match status" value="1"/>
</dbReference>
<comment type="subcellular location">
    <subcellularLocation>
        <location evidence="1">Membrane</location>
        <topology evidence="1">Single-pass type I membrane protein</topology>
    </subcellularLocation>
</comment>
<dbReference type="InterPro" id="IPR028082">
    <property type="entry name" value="Peripla_BP_I"/>
</dbReference>
<dbReference type="Pfam" id="PF00211">
    <property type="entry name" value="Guanylate_cyc"/>
    <property type="match status" value="1"/>
</dbReference>
<evidence type="ECO:0000256" key="2">
    <source>
        <dbReference type="ARBA" id="ARBA00012202"/>
    </source>
</evidence>
<dbReference type="Gene3D" id="3.30.70.1230">
    <property type="entry name" value="Nucleotide cyclase"/>
    <property type="match status" value="1"/>
</dbReference>
<evidence type="ECO:0000256" key="13">
    <source>
        <dbReference type="SAM" id="SignalP"/>
    </source>
</evidence>
<comment type="similarity">
    <text evidence="10">Belongs to the adenylyl cyclase class-4/guanylyl cyclase family.</text>
</comment>
<dbReference type="GeneID" id="100313627"/>
<dbReference type="Pfam" id="PF01094">
    <property type="entry name" value="ANF_receptor"/>
    <property type="match status" value="1"/>
</dbReference>
<evidence type="ECO:0000259" key="15">
    <source>
        <dbReference type="PROSITE" id="PS50125"/>
    </source>
</evidence>
<feature type="compositionally biased region" description="Polar residues" evidence="12">
    <location>
        <begin position="1191"/>
        <end position="1216"/>
    </location>
</feature>
<dbReference type="Pfam" id="PF07714">
    <property type="entry name" value="PK_Tyr_Ser-Thr"/>
    <property type="match status" value="1"/>
</dbReference>
<dbReference type="InterPro" id="IPR001828">
    <property type="entry name" value="ANF_lig-bd_rcpt"/>
</dbReference>
<dbReference type="InterPro" id="IPR000719">
    <property type="entry name" value="Prot_kinase_dom"/>
</dbReference>
<evidence type="ECO:0000256" key="6">
    <source>
        <dbReference type="ARBA" id="ARBA00022989"/>
    </source>
</evidence>